<dbReference type="GO" id="GO:0016787">
    <property type="term" value="F:hydrolase activity"/>
    <property type="evidence" value="ECO:0007669"/>
    <property type="project" value="UniProtKB-KW"/>
</dbReference>
<keyword evidence="2" id="KW-0378">Hydrolase</keyword>
<name>A0A0G4K9X7_9SPIR</name>
<accession>A0A0G4K9X7</accession>
<feature type="domain" description="HD-GYP" evidence="1">
    <location>
        <begin position="134"/>
        <end position="328"/>
    </location>
</feature>
<dbReference type="InterPro" id="IPR003607">
    <property type="entry name" value="HD/PDEase_dom"/>
</dbReference>
<keyword evidence="3" id="KW-1185">Reference proteome</keyword>
<protein>
    <submittedName>
        <fullName evidence="2">Phosphohydrolase</fullName>
    </submittedName>
</protein>
<dbReference type="PROSITE" id="PS51832">
    <property type="entry name" value="HD_GYP"/>
    <property type="match status" value="1"/>
</dbReference>
<dbReference type="InterPro" id="IPR006675">
    <property type="entry name" value="HDIG_dom"/>
</dbReference>
<evidence type="ECO:0000313" key="3">
    <source>
        <dbReference type="Proteomes" id="UP000043763"/>
    </source>
</evidence>
<dbReference type="SMART" id="SM00471">
    <property type="entry name" value="HDc"/>
    <property type="match status" value="1"/>
</dbReference>
<sequence>MPKIVIPLNEVKEGMKVASNIYNSDDKRIVDIGTIITKDIIETLKRNSITTVSVMELLDLKKENTVNTSGDSRKPVLRGIMEEDGKKILKIDSQEVVKRQEATIERTKSLYETAKKGGGIDFDSMKKEVNNMLSSIVENKDAHSYLSMLKRKDETMYKHAVDVATLAAITAGELNLTKVDMANIMLGALVHDIGKVLIQESLLTKVNLTKEEEAILKKHPTQGYKLVKRDNLDDNIADIVLEHHEKYDGSGYPFQKDNKDISLYSKIVSICNTFNNLITKGEHGIPCTPDKAVKIIISLAKKDFDSDVVKAFQKAVGFYPNNTRVKLSNGSIARVIEQNPNLPLRPVLSIVKHLDGTVSDGLEVVDLSTSNDLFIKEIM</sequence>
<dbReference type="OrthoDB" id="9781505at2"/>
<dbReference type="RefSeq" id="WP_048595355.1">
    <property type="nucleotide sequence ID" value="NZ_CVLB01000002.1"/>
</dbReference>
<organism evidence="2 3">
    <name type="scientific">Brachyspira suanatina</name>
    <dbReference type="NCBI Taxonomy" id="381802"/>
    <lineage>
        <taxon>Bacteria</taxon>
        <taxon>Pseudomonadati</taxon>
        <taxon>Spirochaetota</taxon>
        <taxon>Spirochaetia</taxon>
        <taxon>Brachyspirales</taxon>
        <taxon>Brachyspiraceae</taxon>
        <taxon>Brachyspira</taxon>
    </lineage>
</organism>
<dbReference type="CDD" id="cd00077">
    <property type="entry name" value="HDc"/>
    <property type="match status" value="1"/>
</dbReference>
<dbReference type="InterPro" id="IPR037522">
    <property type="entry name" value="HD_GYP_dom"/>
</dbReference>
<dbReference type="AlphaFoldDB" id="A0A0G4K9X7"/>
<dbReference type="EMBL" id="CVLB01000002">
    <property type="protein sequence ID" value="CRF34683.1"/>
    <property type="molecule type" value="Genomic_DNA"/>
</dbReference>
<evidence type="ECO:0000259" key="1">
    <source>
        <dbReference type="PROSITE" id="PS51832"/>
    </source>
</evidence>
<dbReference type="NCBIfam" id="TIGR00277">
    <property type="entry name" value="HDIG"/>
    <property type="match status" value="1"/>
</dbReference>
<dbReference type="Proteomes" id="UP000043763">
    <property type="component" value="Unassembled WGS sequence"/>
</dbReference>
<dbReference type="PANTHER" id="PTHR43155:SF2">
    <property type="entry name" value="CYCLIC DI-GMP PHOSPHODIESTERASE PA4108"/>
    <property type="match status" value="1"/>
</dbReference>
<dbReference type="Gene3D" id="1.10.3210.10">
    <property type="entry name" value="Hypothetical protein af1432"/>
    <property type="match status" value="1"/>
</dbReference>
<dbReference type="Pfam" id="PF13487">
    <property type="entry name" value="HD_5"/>
    <property type="match status" value="1"/>
</dbReference>
<dbReference type="PANTHER" id="PTHR43155">
    <property type="entry name" value="CYCLIC DI-GMP PHOSPHODIESTERASE PA4108-RELATED"/>
    <property type="match status" value="1"/>
</dbReference>
<reference evidence="3" key="1">
    <citation type="submission" date="2015-04" db="EMBL/GenBank/DDBJ databases">
        <authorList>
            <person name="Mushtaq Mamoona"/>
        </authorList>
    </citation>
    <scope>NUCLEOTIDE SEQUENCE [LARGE SCALE GENOMIC DNA]</scope>
    <source>
        <strain evidence="3">AN4859/03</strain>
    </source>
</reference>
<evidence type="ECO:0000313" key="2">
    <source>
        <dbReference type="EMBL" id="CRF34683.1"/>
    </source>
</evidence>
<gene>
    <name evidence="2" type="ORF">BRSU_2179</name>
</gene>
<dbReference type="SUPFAM" id="SSF109604">
    <property type="entry name" value="HD-domain/PDEase-like"/>
    <property type="match status" value="1"/>
</dbReference>
<proteinExistence type="predicted"/>